<evidence type="ECO:0000313" key="2">
    <source>
        <dbReference type="EMBL" id="RVU32698.1"/>
    </source>
</evidence>
<keyword evidence="1" id="KW-0472">Membrane</keyword>
<name>A0A437QDR2_9GAMM</name>
<evidence type="ECO:0000256" key="1">
    <source>
        <dbReference type="SAM" id="Phobius"/>
    </source>
</evidence>
<keyword evidence="3" id="KW-1185">Reference proteome</keyword>
<evidence type="ECO:0000313" key="3">
    <source>
        <dbReference type="Proteomes" id="UP000282818"/>
    </source>
</evidence>
<feature type="transmembrane region" description="Helical" evidence="1">
    <location>
        <begin position="46"/>
        <end position="74"/>
    </location>
</feature>
<sequence>MLAIFKNDQLRFFVARASVVLLISTALLMELRFIMGYTGALDSFYWALSLFGSAFESSVVQSAVVGWYIAVVTLRYQDFIGEKKDARSATSNIFEAKCSSNECVLNCSGSDTTRLLNTYFYIPAKQWIELGFQSEAEKIVIAGNMVGQRLGLRKIGDVFRFSSEDDLVCVRALCLRAVGEISYPKRIFLPLPLKLFKDPVDPDAN</sequence>
<protein>
    <submittedName>
        <fullName evidence="2">Uncharacterized protein</fullName>
    </submittedName>
</protein>
<reference evidence="2 3" key="1">
    <citation type="submission" date="2019-01" db="EMBL/GenBank/DDBJ databases">
        <authorList>
            <person name="Chen W.-M."/>
        </authorList>
    </citation>
    <scope>NUCLEOTIDE SEQUENCE [LARGE SCALE GENOMIC DNA]</scope>
    <source>
        <strain evidence="2 3">HPM-16</strain>
    </source>
</reference>
<comment type="caution">
    <text evidence="2">The sequence shown here is derived from an EMBL/GenBank/DDBJ whole genome shotgun (WGS) entry which is preliminary data.</text>
</comment>
<keyword evidence="1" id="KW-0812">Transmembrane</keyword>
<dbReference type="EMBL" id="SACQ01000001">
    <property type="protein sequence ID" value="RVU32698.1"/>
    <property type="molecule type" value="Genomic_DNA"/>
</dbReference>
<gene>
    <name evidence="2" type="ORF">EOE65_03320</name>
</gene>
<organism evidence="2 3">
    <name type="scientific">Neptunomonas marina</name>
    <dbReference type="NCBI Taxonomy" id="1815562"/>
    <lineage>
        <taxon>Bacteria</taxon>
        <taxon>Pseudomonadati</taxon>
        <taxon>Pseudomonadota</taxon>
        <taxon>Gammaproteobacteria</taxon>
        <taxon>Oceanospirillales</taxon>
        <taxon>Oceanospirillaceae</taxon>
        <taxon>Neptunomonas</taxon>
    </lineage>
</organism>
<dbReference type="RefSeq" id="WP_127692866.1">
    <property type="nucleotide sequence ID" value="NZ_SACQ01000001.1"/>
</dbReference>
<dbReference type="AlphaFoldDB" id="A0A437QDR2"/>
<keyword evidence="1" id="KW-1133">Transmembrane helix</keyword>
<proteinExistence type="predicted"/>
<accession>A0A437QDR2</accession>
<dbReference type="Proteomes" id="UP000282818">
    <property type="component" value="Unassembled WGS sequence"/>
</dbReference>
<feature type="transmembrane region" description="Helical" evidence="1">
    <location>
        <begin position="12"/>
        <end position="34"/>
    </location>
</feature>